<dbReference type="VEuPathDB" id="VectorBase:ISCI021119"/>
<keyword evidence="4" id="KW-1185">Reference proteome</keyword>
<feature type="region of interest" description="Disordered" evidence="1">
    <location>
        <begin position="1"/>
        <end position="72"/>
    </location>
</feature>
<dbReference type="VEuPathDB" id="VectorBase:ISCW021119"/>
<dbReference type="HOGENOM" id="CLU_1736006_0_0_1"/>
<dbReference type="EMBL" id="DS887784">
    <property type="protein sequence ID" value="EEC15404.1"/>
    <property type="molecule type" value="Genomic_DNA"/>
</dbReference>
<protein>
    <submittedName>
        <fullName evidence="2 3">Uncharacterized protein</fullName>
    </submittedName>
</protein>
<reference evidence="2 4" key="1">
    <citation type="submission" date="2008-03" db="EMBL/GenBank/DDBJ databases">
        <title>Annotation of Ixodes scapularis.</title>
        <authorList>
            <consortium name="Ixodes scapularis Genome Project Consortium"/>
            <person name="Caler E."/>
            <person name="Hannick L.I."/>
            <person name="Bidwell S."/>
            <person name="Joardar V."/>
            <person name="Thiagarajan M."/>
            <person name="Amedeo P."/>
            <person name="Galinsky K.J."/>
            <person name="Schobel S."/>
            <person name="Inman J."/>
            <person name="Hostetler J."/>
            <person name="Miller J."/>
            <person name="Hammond M."/>
            <person name="Megy K."/>
            <person name="Lawson D."/>
            <person name="Kodira C."/>
            <person name="Sutton G."/>
            <person name="Meyer J."/>
            <person name="Hill C.A."/>
            <person name="Birren B."/>
            <person name="Nene V."/>
            <person name="Collins F."/>
            <person name="Alarcon-Chaidez F."/>
            <person name="Wikel S."/>
            <person name="Strausberg R."/>
        </authorList>
    </citation>
    <scope>NUCLEOTIDE SEQUENCE [LARGE SCALE GENOMIC DNA]</scope>
    <source>
        <strain evidence="4">Wikel</strain>
        <strain evidence="2">Wikel colony</strain>
    </source>
</reference>
<reference evidence="3" key="2">
    <citation type="submission" date="2020-05" db="UniProtKB">
        <authorList>
            <consortium name="EnsemblMetazoa"/>
        </authorList>
    </citation>
    <scope>IDENTIFICATION</scope>
    <source>
        <strain evidence="3">wikel</strain>
    </source>
</reference>
<sequence length="151" mass="16334">FGISGLSRYRRVRARGRKTRPPSLRPEHHETPSWQGARSTPHSQDTDAGTMPSAQTRGWRGERRPYNPRGDITRVMSAGSAHFLGLARGPDRTLEIISRDPATNAGRKTSATQIKKDKKRGCAGSGSQAQSRPNGPSDPVSRAPIAPLCAA</sequence>
<organism>
    <name type="scientific">Ixodes scapularis</name>
    <name type="common">Black-legged tick</name>
    <name type="synonym">Deer tick</name>
    <dbReference type="NCBI Taxonomy" id="6945"/>
    <lineage>
        <taxon>Eukaryota</taxon>
        <taxon>Metazoa</taxon>
        <taxon>Ecdysozoa</taxon>
        <taxon>Arthropoda</taxon>
        <taxon>Chelicerata</taxon>
        <taxon>Arachnida</taxon>
        <taxon>Acari</taxon>
        <taxon>Parasitiformes</taxon>
        <taxon>Ixodida</taxon>
        <taxon>Ixodoidea</taxon>
        <taxon>Ixodidae</taxon>
        <taxon>Ixodinae</taxon>
        <taxon>Ixodes</taxon>
    </lineage>
</organism>
<dbReference type="EMBL" id="ABJB010403630">
    <property type="status" value="NOT_ANNOTATED_CDS"/>
    <property type="molecule type" value="Genomic_DNA"/>
</dbReference>
<feature type="non-terminal residue" evidence="2">
    <location>
        <position position="1"/>
    </location>
</feature>
<evidence type="ECO:0000313" key="3">
    <source>
        <dbReference type="EnsemblMetazoa" id="ISCW021119-PA"/>
    </source>
</evidence>
<proteinExistence type="predicted"/>
<dbReference type="Proteomes" id="UP000001555">
    <property type="component" value="Unassembled WGS sequence"/>
</dbReference>
<evidence type="ECO:0000313" key="4">
    <source>
        <dbReference type="Proteomes" id="UP000001555"/>
    </source>
</evidence>
<accession>B7Q982</accession>
<dbReference type="InParanoid" id="B7Q982"/>
<feature type="region of interest" description="Disordered" evidence="1">
    <location>
        <begin position="97"/>
        <end position="151"/>
    </location>
</feature>
<gene>
    <name evidence="2" type="ORF">IscW_ISCW021119</name>
</gene>
<dbReference type="EnsemblMetazoa" id="ISCW021119-RA">
    <property type="protein sequence ID" value="ISCW021119-PA"/>
    <property type="gene ID" value="ISCW021119"/>
</dbReference>
<feature type="non-terminal residue" evidence="2">
    <location>
        <position position="151"/>
    </location>
</feature>
<name>B7Q982_IXOSC</name>
<feature type="compositionally biased region" description="Polar residues" evidence="1">
    <location>
        <begin position="32"/>
        <end position="56"/>
    </location>
</feature>
<evidence type="ECO:0000256" key="1">
    <source>
        <dbReference type="SAM" id="MobiDB-lite"/>
    </source>
</evidence>
<feature type="compositionally biased region" description="Basic residues" evidence="1">
    <location>
        <begin position="8"/>
        <end position="20"/>
    </location>
</feature>
<dbReference type="AlphaFoldDB" id="B7Q982"/>
<dbReference type="PaxDb" id="6945-B7Q982"/>
<evidence type="ECO:0000313" key="2">
    <source>
        <dbReference type="EMBL" id="EEC15404.1"/>
    </source>
</evidence>
<feature type="compositionally biased region" description="Polar residues" evidence="1">
    <location>
        <begin position="125"/>
        <end position="134"/>
    </location>
</feature>